<reference evidence="1" key="1">
    <citation type="journal article" date="2014" name="Int. J. Syst. Evol. Microbiol.">
        <title>Complete genome sequence of Corynebacterium casei LMG S-19264T (=DSM 44701T), isolated from a smear-ripened cheese.</title>
        <authorList>
            <consortium name="US DOE Joint Genome Institute (JGI-PGF)"/>
            <person name="Walter F."/>
            <person name="Albersmeier A."/>
            <person name="Kalinowski J."/>
            <person name="Ruckert C."/>
        </authorList>
    </citation>
    <scope>NUCLEOTIDE SEQUENCE</scope>
    <source>
        <strain evidence="1">JCM 17251</strain>
    </source>
</reference>
<comment type="caution">
    <text evidence="1">The sequence shown here is derived from an EMBL/GenBank/DDBJ whole genome shotgun (WGS) entry which is preliminary data.</text>
</comment>
<keyword evidence="2" id="KW-1185">Reference proteome</keyword>
<gene>
    <name evidence="1" type="ORF">GCM10007971_37170</name>
</gene>
<proteinExistence type="predicted"/>
<protein>
    <submittedName>
        <fullName evidence="1">Uncharacterized protein</fullName>
    </submittedName>
</protein>
<name>A0A918D4M1_9BACI</name>
<evidence type="ECO:0000313" key="2">
    <source>
        <dbReference type="Proteomes" id="UP000624041"/>
    </source>
</evidence>
<dbReference type="Proteomes" id="UP000624041">
    <property type="component" value="Unassembled WGS sequence"/>
</dbReference>
<dbReference type="AlphaFoldDB" id="A0A918D4M1"/>
<reference evidence="1" key="2">
    <citation type="submission" date="2020-09" db="EMBL/GenBank/DDBJ databases">
        <authorList>
            <person name="Sun Q."/>
            <person name="Ohkuma M."/>
        </authorList>
    </citation>
    <scope>NUCLEOTIDE SEQUENCE</scope>
    <source>
        <strain evidence="1">JCM 17251</strain>
    </source>
</reference>
<sequence>MDKCNHTYKPLDSQVTKYYGDNSVHSEVVEATFYCEKCLDIVTKRKVIEEW</sequence>
<evidence type="ECO:0000313" key="1">
    <source>
        <dbReference type="EMBL" id="GGN66828.1"/>
    </source>
</evidence>
<accession>A0A918D4M1</accession>
<organism evidence="1 2">
    <name type="scientific">Oceanobacillus indicireducens</name>
    <dbReference type="NCBI Taxonomy" id="1004261"/>
    <lineage>
        <taxon>Bacteria</taxon>
        <taxon>Bacillati</taxon>
        <taxon>Bacillota</taxon>
        <taxon>Bacilli</taxon>
        <taxon>Bacillales</taxon>
        <taxon>Bacillaceae</taxon>
        <taxon>Oceanobacillus</taxon>
    </lineage>
</organism>
<dbReference type="EMBL" id="BMOS01000049">
    <property type="protein sequence ID" value="GGN66828.1"/>
    <property type="molecule type" value="Genomic_DNA"/>
</dbReference>